<feature type="compositionally biased region" description="Low complexity" evidence="1">
    <location>
        <begin position="259"/>
        <end position="281"/>
    </location>
</feature>
<feature type="region of interest" description="Disordered" evidence="1">
    <location>
        <begin position="599"/>
        <end position="627"/>
    </location>
</feature>
<feature type="region of interest" description="Disordered" evidence="1">
    <location>
        <begin position="137"/>
        <end position="159"/>
    </location>
</feature>
<proteinExistence type="predicted"/>
<dbReference type="Proteomes" id="UP001287286">
    <property type="component" value="Unassembled WGS sequence"/>
</dbReference>
<feature type="region of interest" description="Disordered" evidence="1">
    <location>
        <begin position="480"/>
        <end position="501"/>
    </location>
</feature>
<evidence type="ECO:0000313" key="2">
    <source>
        <dbReference type="EMBL" id="KAK4088995.1"/>
    </source>
</evidence>
<organism evidence="2 3">
    <name type="scientific">Purpureocillium lilacinum</name>
    <name type="common">Paecilomyces lilacinus</name>
    <dbReference type="NCBI Taxonomy" id="33203"/>
    <lineage>
        <taxon>Eukaryota</taxon>
        <taxon>Fungi</taxon>
        <taxon>Dikarya</taxon>
        <taxon>Ascomycota</taxon>
        <taxon>Pezizomycotina</taxon>
        <taxon>Sordariomycetes</taxon>
        <taxon>Hypocreomycetidae</taxon>
        <taxon>Hypocreales</taxon>
        <taxon>Ophiocordycipitaceae</taxon>
        <taxon>Purpureocillium</taxon>
    </lineage>
</organism>
<accession>A0ABR0BYF6</accession>
<comment type="caution">
    <text evidence="2">The sequence shown here is derived from an EMBL/GenBank/DDBJ whole genome shotgun (WGS) entry which is preliminary data.</text>
</comment>
<protein>
    <submittedName>
        <fullName evidence="2">Uncharacterized protein</fullName>
    </submittedName>
</protein>
<evidence type="ECO:0000313" key="3">
    <source>
        <dbReference type="Proteomes" id="UP001287286"/>
    </source>
</evidence>
<reference evidence="2 3" key="1">
    <citation type="journal article" date="2024" name="Microbiol. Resour. Announc.">
        <title>Genome annotations for the ascomycete fungi Trichoderma harzianum, Trichoderma aggressivum, and Purpureocillium lilacinum.</title>
        <authorList>
            <person name="Beijen E.P.W."/>
            <person name="Ohm R.A."/>
        </authorList>
    </citation>
    <scope>NUCLEOTIDE SEQUENCE [LARGE SCALE GENOMIC DNA]</scope>
    <source>
        <strain evidence="2 3">CBS 150709</strain>
    </source>
</reference>
<sequence length="648" mass="69810">MCIHTARLDSAIAISDALAPRYRPCFLPGVDDIIPNDSRALRPLTLAPPQLPSIPARRICSPPPPDSQLGEPPGEPYAPLPPSRPDGVASAGAPPGRGGELGDHRRSLGVGGRIGSVAADGRGDGGEVYIYTTTTTTSSSLPLHHSAHPAPGGLPDQTGPSGCKRSCLFPLQRAQNTTRRFFFGAFCQAASHGRRRCRPSASPPLSVRAYARLSGRSESPRGFQLDSVVWCLAVTSLQSLWSIRRPPFAATRLGTSLSSSSRLLRSSNGKKGSRSKSNARSPPRDPTSGHLGRACRKHDTMFRARPRSDCIQTCVAAFPLVSEARSKMHRLNIGSSRPRAKQGRRGGAARSGPSDHDASCRAATSQNLAPETRRYDAPRRVGVAGSKDALPPAVPWLLPLLRIAGTHVGCWVHHRPMATHTHARWCYTHTHTHTHPGSIVSCAMYPRCIATALAARPPVRRFEKPPHGSVTLEARLARDARNTTTRRDDGSPRDFKDTAAQGQGCEEGVAPVAGVTQRRGVLLSRRAIIGRPPMYEVCCCVAAPLDMSTHVIASRFLFQGAYVWVPAGAARWLAGRFSSLRPPGRLKVSNVIIRTQDEQRGPTLVGERRDDKANKTNGAEKREPPGQGVTVVLVHAEARRRLSCLPLA</sequence>
<feature type="region of interest" description="Disordered" evidence="1">
    <location>
        <begin position="329"/>
        <end position="365"/>
    </location>
</feature>
<name>A0ABR0BYF6_PURLI</name>
<gene>
    <name evidence="2" type="ORF">Purlil1_6428</name>
</gene>
<feature type="compositionally biased region" description="Pro residues" evidence="1">
    <location>
        <begin position="73"/>
        <end position="84"/>
    </location>
</feature>
<feature type="compositionally biased region" description="Basic and acidic residues" evidence="1">
    <location>
        <begin position="480"/>
        <end position="497"/>
    </location>
</feature>
<feature type="region of interest" description="Disordered" evidence="1">
    <location>
        <begin position="259"/>
        <end position="294"/>
    </location>
</feature>
<evidence type="ECO:0000256" key="1">
    <source>
        <dbReference type="SAM" id="MobiDB-lite"/>
    </source>
</evidence>
<keyword evidence="3" id="KW-1185">Reference proteome</keyword>
<feature type="region of interest" description="Disordered" evidence="1">
    <location>
        <begin position="47"/>
        <end position="113"/>
    </location>
</feature>
<dbReference type="EMBL" id="JAWRVI010000021">
    <property type="protein sequence ID" value="KAK4088995.1"/>
    <property type="molecule type" value="Genomic_DNA"/>
</dbReference>
<feature type="compositionally biased region" description="Basic and acidic residues" evidence="1">
    <location>
        <begin position="599"/>
        <end position="624"/>
    </location>
</feature>